<dbReference type="Proteomes" id="UP000620124">
    <property type="component" value="Unassembled WGS sequence"/>
</dbReference>
<feature type="compositionally biased region" description="Low complexity" evidence="1">
    <location>
        <begin position="31"/>
        <end position="45"/>
    </location>
</feature>
<dbReference type="EMBL" id="JACAZI010000017">
    <property type="protein sequence ID" value="KAF7341972.1"/>
    <property type="molecule type" value="Genomic_DNA"/>
</dbReference>
<feature type="region of interest" description="Disordered" evidence="1">
    <location>
        <begin position="376"/>
        <end position="409"/>
    </location>
</feature>
<feature type="region of interest" description="Disordered" evidence="1">
    <location>
        <begin position="221"/>
        <end position="327"/>
    </location>
</feature>
<evidence type="ECO:0000256" key="1">
    <source>
        <dbReference type="SAM" id="MobiDB-lite"/>
    </source>
</evidence>
<feature type="compositionally biased region" description="Acidic residues" evidence="1">
    <location>
        <begin position="260"/>
        <end position="269"/>
    </location>
</feature>
<accession>A0A8H6XJ22</accession>
<keyword evidence="3" id="KW-1185">Reference proteome</keyword>
<feature type="region of interest" description="Disordered" evidence="1">
    <location>
        <begin position="1"/>
        <end position="53"/>
    </location>
</feature>
<reference evidence="2" key="1">
    <citation type="submission" date="2020-05" db="EMBL/GenBank/DDBJ databases">
        <title>Mycena genomes resolve the evolution of fungal bioluminescence.</title>
        <authorList>
            <person name="Tsai I.J."/>
        </authorList>
    </citation>
    <scope>NUCLEOTIDE SEQUENCE</scope>
    <source>
        <strain evidence="2">CCC161011</strain>
    </source>
</reference>
<name>A0A8H6XJ22_9AGAR</name>
<dbReference type="AlphaFoldDB" id="A0A8H6XJ22"/>
<sequence length="427" mass="47482">MPSNQNKKAPAKRGGNLKLPKGSKSGKKAAEAPAVTDTKADTAAAVKKEERPSIPWADNPKWLSLAVEYLTNNVSFRTGLFSDSTEDANAEGRDKKVAKNKKIISFGTIADYIFRHAEVSQEWKDEYEAKPSHFAKSLQQQFSKLKSEYRDHVQTLYATGGGLEPEDVQANLIAKIRTKFPHWDELDSFWRELPNYNPKGVSNGSGGVDHSAHAENLFQARKTPSSDLGDVNDADDDDSDIKVLGSGRSSSPNLASSVHEDDEDDESSDSDAKPVKKRAVQPTKLDKSQSKPAGKPSGHKRSFDVAELDSLHREEMAKSAKRQKQRLELEVKRAEVQVEKEKTKRAKLKYDRERLQAEQERDRRMYEFMGSIVGHRSSAAEPHKPNRGGNFDWHLGSPGGSGSVNTSAENTDMDFDLASYQYSFGKE</sequence>
<evidence type="ECO:0000313" key="2">
    <source>
        <dbReference type="EMBL" id="KAF7341972.1"/>
    </source>
</evidence>
<feature type="compositionally biased region" description="Basic and acidic residues" evidence="1">
    <location>
        <begin position="301"/>
        <end position="318"/>
    </location>
</feature>
<proteinExistence type="predicted"/>
<feature type="compositionally biased region" description="Acidic residues" evidence="1">
    <location>
        <begin position="230"/>
        <end position="239"/>
    </location>
</feature>
<gene>
    <name evidence="2" type="ORF">MVEN_01784000</name>
</gene>
<protein>
    <submittedName>
        <fullName evidence="2">Uncharacterized protein</fullName>
    </submittedName>
</protein>
<comment type="caution">
    <text evidence="2">The sequence shown here is derived from an EMBL/GenBank/DDBJ whole genome shotgun (WGS) entry which is preliminary data.</text>
</comment>
<evidence type="ECO:0000313" key="3">
    <source>
        <dbReference type="Proteomes" id="UP000620124"/>
    </source>
</evidence>
<organism evidence="2 3">
    <name type="scientific">Mycena venus</name>
    <dbReference type="NCBI Taxonomy" id="2733690"/>
    <lineage>
        <taxon>Eukaryota</taxon>
        <taxon>Fungi</taxon>
        <taxon>Dikarya</taxon>
        <taxon>Basidiomycota</taxon>
        <taxon>Agaricomycotina</taxon>
        <taxon>Agaricomycetes</taxon>
        <taxon>Agaricomycetidae</taxon>
        <taxon>Agaricales</taxon>
        <taxon>Marasmiineae</taxon>
        <taxon>Mycenaceae</taxon>
        <taxon>Mycena</taxon>
    </lineage>
</organism>
<dbReference type="OrthoDB" id="3269075at2759"/>
<feature type="compositionally biased region" description="Polar residues" evidence="1">
    <location>
        <begin position="247"/>
        <end position="256"/>
    </location>
</feature>